<proteinExistence type="predicted"/>
<evidence type="ECO:0000313" key="2">
    <source>
        <dbReference type="Proteomes" id="UP000787635"/>
    </source>
</evidence>
<protein>
    <recommendedName>
        <fullName evidence="3">Flagellar protein FlgN</fullName>
    </recommendedName>
</protein>
<evidence type="ECO:0000313" key="1">
    <source>
        <dbReference type="EMBL" id="NKC31697.1"/>
    </source>
</evidence>
<comment type="caution">
    <text evidence="1">The sequence shown here is derived from an EMBL/GenBank/DDBJ whole genome shotgun (WGS) entry which is preliminary data.</text>
</comment>
<evidence type="ECO:0008006" key="3">
    <source>
        <dbReference type="Google" id="ProtNLM"/>
    </source>
</evidence>
<dbReference type="RefSeq" id="WP_168030990.1">
    <property type="nucleotide sequence ID" value="NZ_JAAVNE010000018.1"/>
</dbReference>
<accession>A0ABX1E3E1</accession>
<reference evidence="1 2" key="1">
    <citation type="submission" date="2020-03" db="EMBL/GenBank/DDBJ databases">
        <title>Roseomonas selenitidurans sp. nov. isolated from urban soil.</title>
        <authorList>
            <person name="Liu H."/>
        </authorList>
    </citation>
    <scope>NUCLEOTIDE SEQUENCE [LARGE SCALE GENOMIC DNA]</scope>
    <source>
        <strain evidence="1 2">BU-1</strain>
    </source>
</reference>
<dbReference type="EMBL" id="JAAVNE010000018">
    <property type="protein sequence ID" value="NKC31697.1"/>
    <property type="molecule type" value="Genomic_DNA"/>
</dbReference>
<organism evidence="1 2">
    <name type="scientific">Falsiroseomonas selenitidurans</name>
    <dbReference type="NCBI Taxonomy" id="2716335"/>
    <lineage>
        <taxon>Bacteria</taxon>
        <taxon>Pseudomonadati</taxon>
        <taxon>Pseudomonadota</taxon>
        <taxon>Alphaproteobacteria</taxon>
        <taxon>Acetobacterales</taxon>
        <taxon>Roseomonadaceae</taxon>
        <taxon>Falsiroseomonas</taxon>
    </lineage>
</organism>
<name>A0ABX1E3E1_9PROT</name>
<gene>
    <name evidence="1" type="ORF">HEQ75_12595</name>
</gene>
<sequence length="119" mass="12685">MSGELTAAVEALEQALRAETQALKARDLLGAAAMQPEKTRAVEAFVRLRGLAPDRSMALRIDRLRQAVALNREMLEAAMALQARVLGVIARAASRPAAMPGYAVPRRPQAAPVSLSVKA</sequence>
<dbReference type="Proteomes" id="UP000787635">
    <property type="component" value="Unassembled WGS sequence"/>
</dbReference>
<keyword evidence="2" id="KW-1185">Reference proteome</keyword>